<dbReference type="Proteomes" id="UP000572635">
    <property type="component" value="Unassembled WGS sequence"/>
</dbReference>
<name>A0A7W8VBD0_9ACTN</name>
<accession>A0A7W8VBD0</accession>
<evidence type="ECO:0000313" key="3">
    <source>
        <dbReference type="Proteomes" id="UP000572635"/>
    </source>
</evidence>
<feature type="domain" description="DnaJ homologue subfamily C member 28 conserved" evidence="1">
    <location>
        <begin position="14"/>
        <end position="79"/>
    </location>
</feature>
<proteinExistence type="predicted"/>
<comment type="caution">
    <text evidence="2">The sequence shown here is derived from an EMBL/GenBank/DDBJ whole genome shotgun (WGS) entry which is preliminary data.</text>
</comment>
<organism evidence="2 3">
    <name type="scientific">Nocardiopsis composta</name>
    <dbReference type="NCBI Taxonomy" id="157465"/>
    <lineage>
        <taxon>Bacteria</taxon>
        <taxon>Bacillati</taxon>
        <taxon>Actinomycetota</taxon>
        <taxon>Actinomycetes</taxon>
        <taxon>Streptosporangiales</taxon>
        <taxon>Nocardiopsidaceae</taxon>
        <taxon>Nocardiopsis</taxon>
    </lineage>
</organism>
<dbReference type="RefSeq" id="WP_184387923.1">
    <property type="nucleotide sequence ID" value="NZ_BAAAJD010000070.1"/>
</dbReference>
<sequence length="135" mass="15408">MTERKPAGMEFESWVDKMVREATERGEFDDLPGAGKPIPDIDRPRDDLWWVRKKVQEEGVAPLPRALQVRKEAEEARAAAVGARTEAEARRIIEEVNETIVETVRTPQSGPALNMMPFDVEQIVAEWRERNGRGR</sequence>
<reference evidence="2 3" key="1">
    <citation type="submission" date="2020-08" db="EMBL/GenBank/DDBJ databases">
        <title>Sequencing the genomes of 1000 actinobacteria strains.</title>
        <authorList>
            <person name="Klenk H.-P."/>
        </authorList>
    </citation>
    <scope>NUCLEOTIDE SEQUENCE [LARGE SCALE GENOMIC DNA]</scope>
    <source>
        <strain evidence="2 3">DSM 44551</strain>
    </source>
</reference>
<dbReference type="InterPro" id="IPR018961">
    <property type="entry name" value="DnaJ_homolog_subfam-C_membr-28"/>
</dbReference>
<evidence type="ECO:0000313" key="2">
    <source>
        <dbReference type="EMBL" id="MBB5430211.1"/>
    </source>
</evidence>
<protein>
    <recommendedName>
        <fullName evidence="1">DnaJ homologue subfamily C member 28 conserved domain-containing protein</fullName>
    </recommendedName>
</protein>
<dbReference type="AlphaFoldDB" id="A0A7W8VBD0"/>
<evidence type="ECO:0000259" key="1">
    <source>
        <dbReference type="Pfam" id="PF09350"/>
    </source>
</evidence>
<dbReference type="EMBL" id="JACHDB010000001">
    <property type="protein sequence ID" value="MBB5430211.1"/>
    <property type="molecule type" value="Genomic_DNA"/>
</dbReference>
<dbReference type="Pfam" id="PF09350">
    <property type="entry name" value="DJC28_CD"/>
    <property type="match status" value="1"/>
</dbReference>
<gene>
    <name evidence="2" type="ORF">HDA36_000295</name>
</gene>
<keyword evidence="3" id="KW-1185">Reference proteome</keyword>